<dbReference type="SUPFAM" id="SSF117281">
    <property type="entry name" value="Kelch motif"/>
    <property type="match status" value="1"/>
</dbReference>
<comment type="caution">
    <text evidence="3">The sequence shown here is derived from an EMBL/GenBank/DDBJ whole genome shotgun (WGS) entry which is preliminary data.</text>
</comment>
<evidence type="ECO:0000313" key="3">
    <source>
        <dbReference type="EMBL" id="CAD7703376.1"/>
    </source>
</evidence>
<dbReference type="PANTHER" id="PTHR46228:SF2">
    <property type="entry name" value="KELCH REPEAT PROTEIN (AFU_ORTHOLOGUE AFUA_4G14350)"/>
    <property type="match status" value="1"/>
</dbReference>
<dbReference type="AlphaFoldDB" id="A0A8S1J7S7"/>
<keyword evidence="4" id="KW-1185">Reference proteome</keyword>
<protein>
    <submittedName>
        <fullName evidence="3">Uncharacterized protein</fullName>
    </submittedName>
</protein>
<dbReference type="InterPro" id="IPR015915">
    <property type="entry name" value="Kelch-typ_b-propeller"/>
</dbReference>
<accession>A0A8S1J7S7</accession>
<gene>
    <name evidence="3" type="ORF">OSTQU699_LOCUS8733</name>
</gene>
<evidence type="ECO:0000313" key="4">
    <source>
        <dbReference type="Proteomes" id="UP000708148"/>
    </source>
</evidence>
<dbReference type="Proteomes" id="UP000708148">
    <property type="component" value="Unassembled WGS sequence"/>
</dbReference>
<organism evidence="3 4">
    <name type="scientific">Ostreobium quekettii</name>
    <dbReference type="NCBI Taxonomy" id="121088"/>
    <lineage>
        <taxon>Eukaryota</taxon>
        <taxon>Viridiplantae</taxon>
        <taxon>Chlorophyta</taxon>
        <taxon>core chlorophytes</taxon>
        <taxon>Ulvophyceae</taxon>
        <taxon>TCBD clade</taxon>
        <taxon>Bryopsidales</taxon>
        <taxon>Ostreobineae</taxon>
        <taxon>Ostreobiaceae</taxon>
        <taxon>Ostreobium</taxon>
    </lineage>
</organism>
<name>A0A8S1J7S7_9CHLO</name>
<evidence type="ECO:0000256" key="1">
    <source>
        <dbReference type="ARBA" id="ARBA00022441"/>
    </source>
</evidence>
<sequence>MLWTRYDCDSPPSPRYGHTAVALDARSLWGTELVVIFGGSSKQEGGRRALGDVVVFQVDSGSWFRPELRSAATPGSRAFHCAVGVGMRMFVFGGHVAVPDAEQQSFVRTYFNDMWYLSADSWEWTLLTVPEEGRPCGRDLASMVAIDDDRILLFGGRTDAGKSLNDLWLFEIKGSKWTNLQAGGNVPGARMKHQLVYSPDHRLLFLHGGETSTGSLFDDLWSIRGVDGQEPWQWTQIKLRPRPSGRSGHAMSVFGSSVLCYGGHVTAAGFAFFSQNHFYSKELWVLDLKEMRYDAVKCLLKCVLFALDGQR</sequence>
<dbReference type="PANTHER" id="PTHR46228">
    <property type="entry name" value="KELCH DOMAIN-CONTAINING PROTEIN"/>
    <property type="match status" value="1"/>
</dbReference>
<dbReference type="EMBL" id="CAJHUC010002191">
    <property type="protein sequence ID" value="CAD7703376.1"/>
    <property type="molecule type" value="Genomic_DNA"/>
</dbReference>
<dbReference type="Gene3D" id="2.120.10.80">
    <property type="entry name" value="Kelch-type beta propeller"/>
    <property type="match status" value="2"/>
</dbReference>
<keyword evidence="1" id="KW-0880">Kelch repeat</keyword>
<evidence type="ECO:0000256" key="2">
    <source>
        <dbReference type="ARBA" id="ARBA00022737"/>
    </source>
</evidence>
<proteinExistence type="predicted"/>
<reference evidence="3" key="1">
    <citation type="submission" date="2020-12" db="EMBL/GenBank/DDBJ databases">
        <authorList>
            <person name="Iha C."/>
        </authorList>
    </citation>
    <scope>NUCLEOTIDE SEQUENCE</scope>
</reference>
<dbReference type="Pfam" id="PF24681">
    <property type="entry name" value="Kelch_KLHDC2_KLHL20_DRC7"/>
    <property type="match status" value="1"/>
</dbReference>
<dbReference type="OrthoDB" id="10251809at2759"/>
<keyword evidence="2" id="KW-0677">Repeat</keyword>